<evidence type="ECO:0000256" key="2">
    <source>
        <dbReference type="ARBA" id="ARBA00013274"/>
    </source>
</evidence>
<evidence type="ECO:0000256" key="9">
    <source>
        <dbReference type="RuleBase" id="RU362103"/>
    </source>
</evidence>
<organism evidence="11 12">
    <name type="scientific">Zasmidium cellare</name>
    <name type="common">Wine cellar mold</name>
    <name type="synonym">Racodium cellare</name>
    <dbReference type="NCBI Taxonomy" id="395010"/>
    <lineage>
        <taxon>Eukaryota</taxon>
        <taxon>Fungi</taxon>
        <taxon>Dikarya</taxon>
        <taxon>Ascomycota</taxon>
        <taxon>Pezizomycotina</taxon>
        <taxon>Dothideomycetes</taxon>
        <taxon>Dothideomycetidae</taxon>
        <taxon>Mycosphaerellales</taxon>
        <taxon>Mycosphaerellaceae</taxon>
        <taxon>Zasmidium</taxon>
    </lineage>
</organism>
<dbReference type="PANTHER" id="PTHR10728">
    <property type="entry name" value="CYTOSOLIC PHOSPHOLIPASE A2"/>
    <property type="match status" value="1"/>
</dbReference>
<reference evidence="11 12" key="1">
    <citation type="journal article" date="2023" name="G3 (Bethesda)">
        <title>A chromosome-level genome assembly of Zasmidium syzygii isolated from banana leaves.</title>
        <authorList>
            <person name="van Westerhoven A.C."/>
            <person name="Mehrabi R."/>
            <person name="Talebi R."/>
            <person name="Steentjes M.B.F."/>
            <person name="Corcolon B."/>
            <person name="Chong P.A."/>
            <person name="Kema G.H.J."/>
            <person name="Seidl M.F."/>
        </authorList>
    </citation>
    <scope>NUCLEOTIDE SEQUENCE [LARGE SCALE GENOMIC DNA]</scope>
    <source>
        <strain evidence="11 12">P124</strain>
    </source>
</reference>
<dbReference type="Proteomes" id="UP001305779">
    <property type="component" value="Unassembled WGS sequence"/>
</dbReference>
<evidence type="ECO:0000313" key="12">
    <source>
        <dbReference type="Proteomes" id="UP001305779"/>
    </source>
</evidence>
<evidence type="ECO:0000256" key="1">
    <source>
        <dbReference type="ARBA" id="ARBA00008780"/>
    </source>
</evidence>
<comment type="similarity">
    <text evidence="1 9">Belongs to the lysophospholipase family.</text>
</comment>
<proteinExistence type="inferred from homology"/>
<dbReference type="PROSITE" id="PS51210">
    <property type="entry name" value="PLA2C"/>
    <property type="match status" value="1"/>
</dbReference>
<keyword evidence="6 8" id="KW-0443">Lipid metabolism</keyword>
<evidence type="ECO:0000256" key="4">
    <source>
        <dbReference type="ARBA" id="ARBA00022801"/>
    </source>
</evidence>
<keyword evidence="4 8" id="KW-0378">Hydrolase</keyword>
<dbReference type="Pfam" id="PF01735">
    <property type="entry name" value="PLA2_B"/>
    <property type="match status" value="1"/>
</dbReference>
<sequence>MLPSLTWPALLGVAAAVAIDRRAPAILPTEDDLTAANYSSYAPIQVQCPKRDQWVRSAGGLSNEESLWVEGRKPKVLEGLTSYLERLNLSDFDLETYLTRLQENKANVPTLGMAISGGAWSSALTGTGALRAIDDRFSPAVEQQVPTYNIGGSWPVMGLVTYNFPTIDAMIHAWHVDISRGTATTDTVHAATIQTMLEQIAPKHEAGYDLSYMDLLGRIFAYEFVAGPNGGMATTLSGVADLSNFREHNMPLPLWQAPQLVASDTSFYGIRVPADNAAIYEWTPFEIGSWTGPEEFFPTKYLGMKMVDGLPVDGCVVNYDKASFMLGMAADAWNFWLIEAYSNNTLGSFAKRATEPPQPKRSLSKRDGPPLSLLNGIASLFQQAYSLSVNAALYVSIPNPFATSTSTPNSTIVPTNLTLVDESEMLQAIPLWGLSQPARGVDFILAWDSDGDAAPYSWNNGTSLHGTYLYAQAHGVPFPIVPSPATFINRNYTTRPTFFGCDANLTMTNNTQAPIILYMGNAPYSAYTNYSAFQSSFSDENMAVILTNAFNQLSQGNGTLDAEWPECLGCAVVERSLAKVGMRRSEQCERCFGRYCWDGRSDDGAPGFVDPALVLDPSFSFEEWNRTGPQGGEFWAEV</sequence>
<dbReference type="InterPro" id="IPR016035">
    <property type="entry name" value="Acyl_Trfase/lysoPLipase"/>
</dbReference>
<keyword evidence="5 8" id="KW-0442">Lipid degradation</keyword>
<dbReference type="EMBL" id="JAXOVC010000003">
    <property type="protein sequence ID" value="KAK4503621.1"/>
    <property type="molecule type" value="Genomic_DNA"/>
</dbReference>
<dbReference type="SUPFAM" id="SSF52151">
    <property type="entry name" value="FabD/lysophospholipase-like"/>
    <property type="match status" value="1"/>
</dbReference>
<protein>
    <recommendedName>
        <fullName evidence="2 9">Lysophospholipase</fullName>
        <ecNumber evidence="2 9">3.1.1.5</ecNumber>
    </recommendedName>
</protein>
<evidence type="ECO:0000313" key="11">
    <source>
        <dbReference type="EMBL" id="KAK4503621.1"/>
    </source>
</evidence>
<dbReference type="SMART" id="SM00022">
    <property type="entry name" value="PLAc"/>
    <property type="match status" value="1"/>
</dbReference>
<dbReference type="EC" id="3.1.1.5" evidence="2 9"/>
<evidence type="ECO:0000256" key="3">
    <source>
        <dbReference type="ARBA" id="ARBA00022729"/>
    </source>
</evidence>
<evidence type="ECO:0000256" key="6">
    <source>
        <dbReference type="ARBA" id="ARBA00023098"/>
    </source>
</evidence>
<dbReference type="Gene3D" id="3.40.1090.10">
    <property type="entry name" value="Cytosolic phospholipase A2 catalytic domain"/>
    <property type="match status" value="1"/>
</dbReference>
<comment type="caution">
    <text evidence="11">The sequence shown here is derived from an EMBL/GenBank/DDBJ whole genome shotgun (WGS) entry which is preliminary data.</text>
</comment>
<feature type="signal peptide" evidence="9">
    <location>
        <begin position="1"/>
        <end position="16"/>
    </location>
</feature>
<feature type="domain" description="PLA2c" evidence="10">
    <location>
        <begin position="47"/>
        <end position="602"/>
    </location>
</feature>
<evidence type="ECO:0000256" key="8">
    <source>
        <dbReference type="PROSITE-ProRule" id="PRU00555"/>
    </source>
</evidence>
<keyword evidence="7" id="KW-0325">Glycoprotein</keyword>
<dbReference type="PANTHER" id="PTHR10728:SF33">
    <property type="entry name" value="LYSOPHOSPHOLIPASE 1-RELATED"/>
    <property type="match status" value="1"/>
</dbReference>
<keyword evidence="12" id="KW-1185">Reference proteome</keyword>
<evidence type="ECO:0000256" key="7">
    <source>
        <dbReference type="ARBA" id="ARBA00023180"/>
    </source>
</evidence>
<accession>A0ABR0EQU2</accession>
<evidence type="ECO:0000259" key="10">
    <source>
        <dbReference type="PROSITE" id="PS51210"/>
    </source>
</evidence>
<dbReference type="InterPro" id="IPR002642">
    <property type="entry name" value="LysoPLipase_cat_dom"/>
</dbReference>
<gene>
    <name evidence="11" type="ORF">PRZ48_004536</name>
</gene>
<comment type="catalytic activity">
    <reaction evidence="9">
        <text>a 1-acyl-sn-glycero-3-phosphocholine + H2O = sn-glycerol 3-phosphocholine + a fatty acid + H(+)</text>
        <dbReference type="Rhea" id="RHEA:15177"/>
        <dbReference type="ChEBI" id="CHEBI:15377"/>
        <dbReference type="ChEBI" id="CHEBI:15378"/>
        <dbReference type="ChEBI" id="CHEBI:16870"/>
        <dbReference type="ChEBI" id="CHEBI:28868"/>
        <dbReference type="ChEBI" id="CHEBI:58168"/>
        <dbReference type="EC" id="3.1.1.5"/>
    </reaction>
</comment>
<name>A0ABR0EQU2_ZASCE</name>
<keyword evidence="3 9" id="KW-0732">Signal</keyword>
<feature type="chain" id="PRO_5044958103" description="Lysophospholipase" evidence="9">
    <location>
        <begin position="17"/>
        <end position="638"/>
    </location>
</feature>
<evidence type="ECO:0000256" key="5">
    <source>
        <dbReference type="ARBA" id="ARBA00022963"/>
    </source>
</evidence>